<dbReference type="InterPro" id="IPR051198">
    <property type="entry name" value="BchE-like"/>
</dbReference>
<dbReference type="AlphaFoldDB" id="A0A561UCL3"/>
<dbReference type="PANTHER" id="PTHR43409">
    <property type="entry name" value="ANAEROBIC MAGNESIUM-PROTOPORPHYRIN IX MONOMETHYL ESTER CYCLASE-RELATED"/>
    <property type="match status" value="1"/>
</dbReference>
<dbReference type="PANTHER" id="PTHR43409:SF7">
    <property type="entry name" value="BLL1977 PROTEIN"/>
    <property type="match status" value="1"/>
</dbReference>
<dbReference type="InterPro" id="IPR007197">
    <property type="entry name" value="rSAM"/>
</dbReference>
<comment type="cofactor">
    <cofactor evidence="1">
        <name>[4Fe-4S] cluster</name>
        <dbReference type="ChEBI" id="CHEBI:49883"/>
    </cofactor>
</comment>
<dbReference type="GO" id="GO:0051536">
    <property type="term" value="F:iron-sulfur cluster binding"/>
    <property type="evidence" value="ECO:0007669"/>
    <property type="project" value="UniProtKB-KW"/>
</dbReference>
<dbReference type="SFLD" id="SFLDG01082">
    <property type="entry name" value="B12-binding_domain_containing"/>
    <property type="match status" value="1"/>
</dbReference>
<comment type="caution">
    <text evidence="7">The sequence shown here is derived from an EMBL/GenBank/DDBJ whole genome shotgun (WGS) entry which is preliminary data.</text>
</comment>
<dbReference type="Pfam" id="PF04055">
    <property type="entry name" value="Radical_SAM"/>
    <property type="match status" value="1"/>
</dbReference>
<keyword evidence="3" id="KW-0479">Metal-binding</keyword>
<feature type="domain" description="B12-binding" evidence="6">
    <location>
        <begin position="71"/>
        <end position="209"/>
    </location>
</feature>
<dbReference type="InterPro" id="IPR006638">
    <property type="entry name" value="Elp3/MiaA/NifB-like_rSAM"/>
</dbReference>
<evidence type="ECO:0000256" key="5">
    <source>
        <dbReference type="ARBA" id="ARBA00023014"/>
    </source>
</evidence>
<gene>
    <name evidence="7" type="ORF">FHX73_11860</name>
</gene>
<dbReference type="Gene3D" id="3.40.50.280">
    <property type="entry name" value="Cobalamin-binding domain"/>
    <property type="match status" value="1"/>
</dbReference>
<dbReference type="Proteomes" id="UP000317940">
    <property type="component" value="Unassembled WGS sequence"/>
</dbReference>
<sequence>MLRVAFVNMPFADWNRPSFALSQLAGLIGQEYADRVSAEVHYLNVDFTGYFGVRAYEEISGDMTHLYSGVGEWLFRHIAFPDEPDNSEAYFARYYREPAWQEFRADLARQREGVEAFLAELIDRYDLASADVVGLTTMFAQSVPAIALAKMIKDRNPRAVVLLGGSNVETSMGAVLAAEVPSLDYVFSGPSLVSFAAFLDCVLEGRIADISAIRGVISRDNCTQPQVRFGVGKDRDINDYVPLDYRGFAAAMRDAADVVAEGRLEPTLFFETSRGCWWGARSHCTFCGLNDETIGFRQLEPDLAVRQFEWLFSFHPEFKHFMCTDYILPRNYPAEVFPRVDAPDDASVFYEIKLPLSETHMQTLARARVNRVQAGIEAVNSEVLKLLGKGTTAFQSLQFMKLCLRYGIHPEWNLLIGAPKEPEEMYAKYERDFPLLAHLTPPTGAFFIRFDRFSPYFNQRLDYGLDLRPMDFYSLVFPFAPQQLDQLAYFFADHGAAPYAATALKWYPSLQRVVTDWQQSWEESAQRPSLELLREDDGYVIRDTRFGEPRRIPVGDQLLGLLRELNSPRRPDQLTVPDGAAPAELDGLVETLRQHRVLFEEDGRMLSLVTGVDAVV</sequence>
<keyword evidence="8" id="KW-1185">Reference proteome</keyword>
<keyword evidence="2" id="KW-0949">S-adenosyl-L-methionine</keyword>
<dbReference type="GO" id="GO:0031419">
    <property type="term" value="F:cobalamin binding"/>
    <property type="evidence" value="ECO:0007669"/>
    <property type="project" value="InterPro"/>
</dbReference>
<evidence type="ECO:0000313" key="7">
    <source>
        <dbReference type="EMBL" id="TWF97085.1"/>
    </source>
</evidence>
<dbReference type="SUPFAM" id="SSF102114">
    <property type="entry name" value="Radical SAM enzymes"/>
    <property type="match status" value="1"/>
</dbReference>
<evidence type="ECO:0000256" key="1">
    <source>
        <dbReference type="ARBA" id="ARBA00001966"/>
    </source>
</evidence>
<evidence type="ECO:0000256" key="2">
    <source>
        <dbReference type="ARBA" id="ARBA00022691"/>
    </source>
</evidence>
<dbReference type="SFLD" id="SFLDF00324">
    <property type="entry name" value="bacteriocin_maturation"/>
    <property type="match status" value="1"/>
</dbReference>
<dbReference type="SFLD" id="SFLDS00029">
    <property type="entry name" value="Radical_SAM"/>
    <property type="match status" value="1"/>
</dbReference>
<organism evidence="7 8">
    <name type="scientific">Kitasatospora viridis</name>
    <dbReference type="NCBI Taxonomy" id="281105"/>
    <lineage>
        <taxon>Bacteria</taxon>
        <taxon>Bacillati</taxon>
        <taxon>Actinomycetota</taxon>
        <taxon>Actinomycetes</taxon>
        <taxon>Kitasatosporales</taxon>
        <taxon>Streptomycetaceae</taxon>
        <taxon>Kitasatospora</taxon>
    </lineage>
</organism>
<proteinExistence type="predicted"/>
<protein>
    <submittedName>
        <fullName evidence="7">Ribosomal peptide maturation radical SAM protein 1</fullName>
    </submittedName>
</protein>
<reference evidence="7 8" key="1">
    <citation type="submission" date="2019-06" db="EMBL/GenBank/DDBJ databases">
        <title>Sequencing the genomes of 1000 actinobacteria strains.</title>
        <authorList>
            <person name="Klenk H.-P."/>
        </authorList>
    </citation>
    <scope>NUCLEOTIDE SEQUENCE [LARGE SCALE GENOMIC DNA]</scope>
    <source>
        <strain evidence="7 8">DSM 44826</strain>
    </source>
</reference>
<accession>A0A561UCL3</accession>
<dbReference type="InterPro" id="IPR023984">
    <property type="entry name" value="rSAM_ocin_1"/>
</dbReference>
<dbReference type="InterPro" id="IPR006158">
    <property type="entry name" value="Cobalamin-bd"/>
</dbReference>
<dbReference type="GO" id="GO:0003824">
    <property type="term" value="F:catalytic activity"/>
    <property type="evidence" value="ECO:0007669"/>
    <property type="project" value="InterPro"/>
</dbReference>
<dbReference type="PROSITE" id="PS51332">
    <property type="entry name" value="B12_BINDING"/>
    <property type="match status" value="1"/>
</dbReference>
<evidence type="ECO:0000313" key="8">
    <source>
        <dbReference type="Proteomes" id="UP000317940"/>
    </source>
</evidence>
<evidence type="ECO:0000256" key="4">
    <source>
        <dbReference type="ARBA" id="ARBA00023004"/>
    </source>
</evidence>
<dbReference type="GO" id="GO:0046872">
    <property type="term" value="F:metal ion binding"/>
    <property type="evidence" value="ECO:0007669"/>
    <property type="project" value="UniProtKB-KW"/>
</dbReference>
<dbReference type="NCBIfam" id="TIGR03975">
    <property type="entry name" value="rSAM_ocin_1"/>
    <property type="match status" value="1"/>
</dbReference>
<keyword evidence="5" id="KW-0411">Iron-sulfur</keyword>
<evidence type="ECO:0000259" key="6">
    <source>
        <dbReference type="PROSITE" id="PS51332"/>
    </source>
</evidence>
<keyword evidence="4" id="KW-0408">Iron</keyword>
<dbReference type="InterPro" id="IPR058240">
    <property type="entry name" value="rSAM_sf"/>
</dbReference>
<dbReference type="GO" id="GO:0005829">
    <property type="term" value="C:cytosol"/>
    <property type="evidence" value="ECO:0007669"/>
    <property type="project" value="TreeGrafter"/>
</dbReference>
<name>A0A561UCL3_9ACTN</name>
<dbReference type="SMART" id="SM00729">
    <property type="entry name" value="Elp3"/>
    <property type="match status" value="1"/>
</dbReference>
<evidence type="ECO:0000256" key="3">
    <source>
        <dbReference type="ARBA" id="ARBA00022723"/>
    </source>
</evidence>
<dbReference type="EMBL" id="VIWT01000001">
    <property type="protein sequence ID" value="TWF97085.1"/>
    <property type="molecule type" value="Genomic_DNA"/>
</dbReference>